<organism evidence="1 2">
    <name type="scientific">Cetraspora pellucida</name>
    <dbReference type="NCBI Taxonomy" id="1433469"/>
    <lineage>
        <taxon>Eukaryota</taxon>
        <taxon>Fungi</taxon>
        <taxon>Fungi incertae sedis</taxon>
        <taxon>Mucoromycota</taxon>
        <taxon>Glomeromycotina</taxon>
        <taxon>Glomeromycetes</taxon>
        <taxon>Diversisporales</taxon>
        <taxon>Gigasporaceae</taxon>
        <taxon>Cetraspora</taxon>
    </lineage>
</organism>
<proteinExistence type="predicted"/>
<protein>
    <submittedName>
        <fullName evidence="1">11722_t:CDS:1</fullName>
    </submittedName>
</protein>
<reference evidence="1" key="1">
    <citation type="submission" date="2021-06" db="EMBL/GenBank/DDBJ databases">
        <authorList>
            <person name="Kallberg Y."/>
            <person name="Tangrot J."/>
            <person name="Rosling A."/>
        </authorList>
    </citation>
    <scope>NUCLEOTIDE SEQUENCE</scope>
    <source>
        <strain evidence="1">28 12/20/2015</strain>
    </source>
</reference>
<name>A0ACA9PDL9_9GLOM</name>
<dbReference type="Proteomes" id="UP000789366">
    <property type="component" value="Unassembled WGS sequence"/>
</dbReference>
<dbReference type="EMBL" id="CAJVPW010023188">
    <property type="protein sequence ID" value="CAG8700332.1"/>
    <property type="molecule type" value="Genomic_DNA"/>
</dbReference>
<feature type="non-terminal residue" evidence="1">
    <location>
        <position position="1"/>
    </location>
</feature>
<comment type="caution">
    <text evidence="1">The sequence shown here is derived from an EMBL/GenBank/DDBJ whole genome shotgun (WGS) entry which is preliminary data.</text>
</comment>
<evidence type="ECO:0000313" key="1">
    <source>
        <dbReference type="EMBL" id="CAG8700332.1"/>
    </source>
</evidence>
<accession>A0ACA9PDL9</accession>
<sequence length="45" mass="5247">NMFHAGTVDNKNKISGEEMYDELLKQAQRSEFDQNDILKVFTINN</sequence>
<evidence type="ECO:0000313" key="2">
    <source>
        <dbReference type="Proteomes" id="UP000789366"/>
    </source>
</evidence>
<keyword evidence="2" id="KW-1185">Reference proteome</keyword>
<gene>
    <name evidence="1" type="ORF">SPELUC_LOCUS11242</name>
</gene>